<proteinExistence type="predicted"/>
<feature type="compositionally biased region" description="Polar residues" evidence="1">
    <location>
        <begin position="1"/>
        <end position="21"/>
    </location>
</feature>
<evidence type="ECO:0000259" key="2">
    <source>
        <dbReference type="PROSITE" id="PS50835"/>
    </source>
</evidence>
<dbReference type="Gene3D" id="2.180.10.10">
    <property type="entry name" value="RHS repeat-associated core"/>
    <property type="match status" value="3"/>
</dbReference>
<dbReference type="Proteomes" id="UP000319263">
    <property type="component" value="Chromosome"/>
</dbReference>
<protein>
    <submittedName>
        <fullName evidence="3">DNRLRE domain-containing protein</fullName>
    </submittedName>
</protein>
<evidence type="ECO:0000313" key="3">
    <source>
        <dbReference type="EMBL" id="QDP94996.1"/>
    </source>
</evidence>
<feature type="compositionally biased region" description="Low complexity" evidence="1">
    <location>
        <begin position="1499"/>
        <end position="1508"/>
    </location>
</feature>
<dbReference type="InterPro" id="IPR007110">
    <property type="entry name" value="Ig-like_dom"/>
</dbReference>
<dbReference type="NCBIfam" id="TIGR03696">
    <property type="entry name" value="Rhs_assc_core"/>
    <property type="match status" value="1"/>
</dbReference>
<feature type="region of interest" description="Disordered" evidence="1">
    <location>
        <begin position="1822"/>
        <end position="1858"/>
    </location>
</feature>
<sequence>MLAQRSETSRTWANPDGTFSSEMAGGPVRFQDESATKTDGWRDIDVTLRKNADGTVSPAAAPNKVVLAGSGDAAAKLITTVDDGNKVVLGAGIDGTLPEPILDGPTATYRDVLPGVDVKVEVRPTGFETFWVAKDRAGLDRLLAKQPGGDQGLSTDLTTGKDVSAVPRTDGSVALIDGQDKAVAKIAPATVWDAASTDQSSAAPTQVEPAELTLTDGDGNTVPVKQDASGDLGLSMVPDQDWLNDPARVFPITIDPTYVAASAKPIYDGFVEETWTGDHSSDDKLKFGDNGGNPGLKARTYLAFSTTALQGKTITSGSLDLYGTYTRTCAARGWSAFDAGVPTTATRWTNQPTIGAKYATSTQAKGYQSGCPNGTVKIDMTKQLQAWADSSTSPRGMLLRADDETDTAYWKEFASSETTHPPVLRWTYSRNPGSTATPTVSPVTSYKPSGSSTSYYYTSDPTPNVTAVMAADPDGDVMRGRFFAFDNPTSVLEADKIRSCAGNVWHAAGEKSMCWFGTDLPDNTTAWIRARSQDSTGLNGPMSAAREIRIASKVPTKPVITCPGLSNNTWTTSGPSSATTCTITATGSGFSAPSTIKWSVDGKTATSTPITQSTSTATAKTTVSLPAASGGHKITAYAINPAGLTSAQSVFQTGWGTASLSAPKNSPQVTTTDTVTVTAAGPPKGGSALPGAKVQWRVSGATGTAGWKDAPAGTSFTVTDDAGGTNATANFDTSLLVGESDDSSVKVGERTATLLDLRVCLTYDSGMQCTGSARIQRVPHAYGDGFPTADAGPSTVALWTGELSVSDSDAELATPDGGLSVSRTHSSFAGPAAGAQNRVFGPGWTASFDGDDTGAGGAEIWDNSYIDGSISVVDADGGLLTYLRPGTTPGARRTTATMPTGTWVPADDDTAEAGMALSITGSGASTILELKSAEGVITKFQVTAAPVANDAALFRTLEVREPATSSKTTYTYDSSGRVTAIVAGLPDGVTSCAPGTPSAGCRVLKISYATTTTATASTPGDYAGQVSKITAQVNTDSDRTLATYKYNTAGQLVSATDARTNLTTSYGWIGTGTGLRLASYTPPGQAAYTFVYANNRLFKVTRPNPATAGGGTAQLGAYLYNVPLNGTVAGLPNMTTEVDKWNQDRTPTWGTAVFGQDKPITTAPAAGSDDWKYADLQFTDDQGYTLNTASYGAGDWQLTAQDYDDHGNVIHSWDERAIAGIRNGSLLTGGSATDVATITVYNNDITNTAGDVVTPAGTLVTDTYGPVHDVVAADGSIQPLRLHTATTYDQGAPNSGIDTNTGQPYRLPTKVVQTAETVDGDQDGKPLSITLTGYQPLQSGDKSGWDLGQATSSTVDMDLSGTVTSGDITSKTRYDERGRVIENRQPKSDGTDAGTRVTAYYTAAATGTTGCTSKPEWAGQVCQVGPAAQPAGQTMPIAKTTGYTWDLQTSKEVDTSGSVTSTTTTSYDAQDRPTTVATTVSGLASSEPVPAVTTSYDPATGLDTGTTSAAGTTGKTYDNWGRQVTYTNTPAVQAADKATTTYNTAGNITAVVDNNGQTTYSYDGTDAAGNQERRGLVTAVKVKITGGTEYTSTGAYDTGGDLTLEKLPGNLIRRTDTDIAGDQVGLSVNGQAVNPDTGNLEPDQPWLGWTTTVNAQDKVIGEYSPDSSTLENADQANRTYTYDPAGRLTSVQDATGTPDADGNVPCQTRTYAFDANGNRASQKAIPAATDGTCATTGGTATTRAYDNADRPTTGADGIGSYAYDPLGRQTAIPAGDAPQPSDGNISLGYYDTDAVHTITQGTLGSGGTRLTYTLDGARRRLTEEAESNSGTSTLTRHYVDDSDNPTWSVEGSSSGTTTTTRYTELLDGQLGLTISVAGATTNAEIALATPRGDVVSAISLETGMTGPAETPAEGITTWSSYGEYGAAQQPSMTAPDGVARIGYGWLGSQQRATTDAGLTLMGARIYNPATGSFTSADPVYGGGSTSYGYPTDPINTQDLDGNTWWKRALGFAARTARGPAEDVTNMAVRVYKHVAPKRVRRFGHRHVYGYNSYLFGGTRGHRKGKLNHNSYVRIGWDWHGPNEHNGRRVFRIATGTIRKKVKYRLPRSHFDIYDPWRFR</sequence>
<dbReference type="Pfam" id="PF05593">
    <property type="entry name" value="RHS_repeat"/>
    <property type="match status" value="1"/>
</dbReference>
<dbReference type="PANTHER" id="PTHR32305">
    <property type="match status" value="1"/>
</dbReference>
<dbReference type="InterPro" id="IPR031325">
    <property type="entry name" value="RHS_repeat"/>
</dbReference>
<organism evidence="3 4">
    <name type="scientific">Microlunatus elymi</name>
    <dbReference type="NCBI Taxonomy" id="2596828"/>
    <lineage>
        <taxon>Bacteria</taxon>
        <taxon>Bacillati</taxon>
        <taxon>Actinomycetota</taxon>
        <taxon>Actinomycetes</taxon>
        <taxon>Propionibacteriales</taxon>
        <taxon>Propionibacteriaceae</taxon>
        <taxon>Microlunatus</taxon>
    </lineage>
</organism>
<dbReference type="PANTHER" id="PTHR32305:SF15">
    <property type="entry name" value="PROTEIN RHSA-RELATED"/>
    <property type="match status" value="1"/>
</dbReference>
<dbReference type="RefSeq" id="WP_143984981.1">
    <property type="nucleotide sequence ID" value="NZ_CP041692.1"/>
</dbReference>
<reference evidence="3 4" key="1">
    <citation type="submission" date="2019-07" db="EMBL/GenBank/DDBJ databases">
        <title>Microlunatus dokdonensis sp. nov. isolated from the rhizospheric soil of the wild plant Elymus tsukushiensis.</title>
        <authorList>
            <person name="Ghim S.-Y."/>
            <person name="Hwang Y.-J."/>
            <person name="Son J.-S."/>
            <person name="Shin J.-H."/>
        </authorList>
    </citation>
    <scope>NUCLEOTIDE SEQUENCE [LARGE SCALE GENOMIC DNA]</scope>
    <source>
        <strain evidence="3 4">KUDC0627</strain>
    </source>
</reference>
<dbReference type="KEGG" id="mik:FOE78_02860"/>
<gene>
    <name evidence="3" type="ORF">FOE78_02860</name>
</gene>
<dbReference type="PROSITE" id="PS50835">
    <property type="entry name" value="IG_LIKE"/>
    <property type="match status" value="1"/>
</dbReference>
<dbReference type="NCBIfam" id="NF033679">
    <property type="entry name" value="DNRLRE_dom"/>
    <property type="match status" value="1"/>
</dbReference>
<dbReference type="InterPro" id="IPR022385">
    <property type="entry name" value="Rhs_assc_core"/>
</dbReference>
<name>A0A516PUX9_9ACTN</name>
<feature type="region of interest" description="Disordered" evidence="1">
    <location>
        <begin position="1488"/>
        <end position="1508"/>
    </location>
</feature>
<feature type="domain" description="Ig-like" evidence="2">
    <location>
        <begin position="555"/>
        <end position="629"/>
    </location>
</feature>
<evidence type="ECO:0000313" key="4">
    <source>
        <dbReference type="Proteomes" id="UP000319263"/>
    </source>
</evidence>
<dbReference type="OrthoDB" id="9762066at2"/>
<feature type="region of interest" description="Disordered" evidence="1">
    <location>
        <begin position="1"/>
        <end position="36"/>
    </location>
</feature>
<keyword evidence="4" id="KW-1185">Reference proteome</keyword>
<dbReference type="EMBL" id="CP041692">
    <property type="protein sequence ID" value="QDP94996.1"/>
    <property type="molecule type" value="Genomic_DNA"/>
</dbReference>
<evidence type="ECO:0000256" key="1">
    <source>
        <dbReference type="SAM" id="MobiDB-lite"/>
    </source>
</evidence>
<dbReference type="InterPro" id="IPR050708">
    <property type="entry name" value="T6SS_VgrG/RHS"/>
</dbReference>
<feature type="region of interest" description="Disordered" evidence="1">
    <location>
        <begin position="1681"/>
        <end position="1703"/>
    </location>
</feature>
<accession>A0A516PUX9</accession>